<dbReference type="EMBL" id="BMAR01000017">
    <property type="protein sequence ID" value="GFR47338.1"/>
    <property type="molecule type" value="Genomic_DNA"/>
</dbReference>
<name>A0AAD3DSZ6_9CHLO</name>
<accession>A0AAD3DSZ6</accession>
<comment type="caution">
    <text evidence="3">The sequence shown here is derived from an EMBL/GenBank/DDBJ whole genome shotgun (WGS) entry which is preliminary data.</text>
</comment>
<dbReference type="PANTHER" id="PTHR22642">
    <property type="entry name" value="IMIDAZOLONEPROPIONASE"/>
    <property type="match status" value="1"/>
</dbReference>
<evidence type="ECO:0000256" key="1">
    <source>
        <dbReference type="SAM" id="MobiDB-lite"/>
    </source>
</evidence>
<reference evidence="3 4" key="1">
    <citation type="journal article" date="2021" name="Sci. Rep.">
        <title>Genome sequencing of the multicellular alga Astrephomene provides insights into convergent evolution of germ-soma differentiation.</title>
        <authorList>
            <person name="Yamashita S."/>
            <person name="Yamamoto K."/>
            <person name="Matsuzaki R."/>
            <person name="Suzuki S."/>
            <person name="Yamaguchi H."/>
            <person name="Hirooka S."/>
            <person name="Minakuchi Y."/>
            <person name="Miyagishima S."/>
            <person name="Kawachi M."/>
            <person name="Toyoda A."/>
            <person name="Nozaki H."/>
        </authorList>
    </citation>
    <scope>NUCLEOTIDE SEQUENCE [LARGE SCALE GENOMIC DNA]</scope>
    <source>
        <strain evidence="3 4">NIES-4017</strain>
    </source>
</reference>
<dbReference type="Gene3D" id="3.10.310.70">
    <property type="match status" value="1"/>
</dbReference>
<keyword evidence="4" id="KW-1185">Reference proteome</keyword>
<evidence type="ECO:0000313" key="3">
    <source>
        <dbReference type="EMBL" id="GFR47338.1"/>
    </source>
</evidence>
<protein>
    <recommendedName>
        <fullName evidence="2">Amidohydrolase 3 domain-containing protein</fullName>
    </recommendedName>
</protein>
<gene>
    <name evidence="3" type="ORF">Agub_g9031</name>
</gene>
<dbReference type="Proteomes" id="UP001054857">
    <property type="component" value="Unassembled WGS sequence"/>
</dbReference>
<evidence type="ECO:0000259" key="2">
    <source>
        <dbReference type="Pfam" id="PF07969"/>
    </source>
</evidence>
<dbReference type="PANTHER" id="PTHR22642:SF2">
    <property type="entry name" value="PROTEIN LONG AFTER FAR-RED 3"/>
    <property type="match status" value="1"/>
</dbReference>
<feature type="non-terminal residue" evidence="3">
    <location>
        <position position="171"/>
    </location>
</feature>
<sequence length="171" mass="17417">IDEACGGRPALLTRADLHLALASSAALAAAGLGPHSPDPPGGKLDRHPGSDRPTGLLRETAMRPVLAAVPPPSAAALTAALAAAARTALTRGVTTVGDMGRYLGGDDPAAPWGDLQGVLLPAADAGRLPLRVVSYMPLRSWRRLASWRAAQGGAAAHPSGRLFWGGLKDFA</sequence>
<dbReference type="Gene3D" id="3.20.20.140">
    <property type="entry name" value="Metal-dependent hydrolases"/>
    <property type="match status" value="1"/>
</dbReference>
<dbReference type="InterPro" id="IPR013108">
    <property type="entry name" value="Amidohydro_3"/>
</dbReference>
<feature type="domain" description="Amidohydrolase 3" evidence="2">
    <location>
        <begin position="2"/>
        <end position="137"/>
    </location>
</feature>
<feature type="non-terminal residue" evidence="3">
    <location>
        <position position="1"/>
    </location>
</feature>
<feature type="region of interest" description="Disordered" evidence="1">
    <location>
        <begin position="31"/>
        <end position="55"/>
    </location>
</feature>
<dbReference type="AlphaFoldDB" id="A0AAD3DSZ6"/>
<organism evidence="3 4">
    <name type="scientific">Astrephomene gubernaculifera</name>
    <dbReference type="NCBI Taxonomy" id="47775"/>
    <lineage>
        <taxon>Eukaryota</taxon>
        <taxon>Viridiplantae</taxon>
        <taxon>Chlorophyta</taxon>
        <taxon>core chlorophytes</taxon>
        <taxon>Chlorophyceae</taxon>
        <taxon>CS clade</taxon>
        <taxon>Chlamydomonadales</taxon>
        <taxon>Astrephomenaceae</taxon>
        <taxon>Astrephomene</taxon>
    </lineage>
</organism>
<evidence type="ECO:0000313" key="4">
    <source>
        <dbReference type="Proteomes" id="UP001054857"/>
    </source>
</evidence>
<proteinExistence type="predicted"/>
<dbReference type="Pfam" id="PF07969">
    <property type="entry name" value="Amidohydro_3"/>
    <property type="match status" value="1"/>
</dbReference>